<feature type="transmembrane region" description="Helical" evidence="7">
    <location>
        <begin position="6"/>
        <end position="23"/>
    </location>
</feature>
<dbReference type="OrthoDB" id="409173at2759"/>
<sequence length="269" mass="30449">MAHLDILFFFFCMFVLCSFWILSPRHTHPVQLITFPTTPPNSFLAHFIPLPMQMNFHQKQKASSTNHTQAHADDDVTLWRRSREMRDQHLRSSPMLEGDLQGGAITRYSLLWLLLWTTTMGRFDAAASGEARSGDREALGGAVRFKKSSIITPLSPLLPSYCLSLSINLLQLCLQKGFYGTEQANNIGLVNAGQYLREKYGGFFFFFSILYIWGIGLLAAGQSSTIMDTVHGHPPMHHPNGQVFVFLNSSSLNVKYLIFIKIPNNFLKF</sequence>
<evidence type="ECO:0000256" key="2">
    <source>
        <dbReference type="ARBA" id="ARBA00009965"/>
    </source>
</evidence>
<evidence type="ECO:0000256" key="3">
    <source>
        <dbReference type="ARBA" id="ARBA00022448"/>
    </source>
</evidence>
<proteinExistence type="inferred from homology"/>
<protein>
    <submittedName>
        <fullName evidence="8">Uncharacterized protein</fullName>
    </submittedName>
</protein>
<dbReference type="HOGENOM" id="CLU_1035927_0_0_1"/>
<evidence type="ECO:0000256" key="1">
    <source>
        <dbReference type="ARBA" id="ARBA00004141"/>
    </source>
</evidence>
<evidence type="ECO:0000256" key="5">
    <source>
        <dbReference type="ARBA" id="ARBA00022989"/>
    </source>
</evidence>
<dbReference type="PANTHER" id="PTHR11706">
    <property type="entry name" value="SOLUTE CARRIER PROTEIN FAMILY 11 MEMBER"/>
    <property type="match status" value="1"/>
</dbReference>
<name>D7SNS6_VITVI</name>
<dbReference type="AlphaFoldDB" id="D7SNS6"/>
<keyword evidence="3" id="KW-0813">Transport</keyword>
<comment type="subcellular location">
    <subcellularLocation>
        <location evidence="1">Membrane</location>
        <topology evidence="1">Multi-pass membrane protein</topology>
    </subcellularLocation>
</comment>
<reference evidence="9" key="1">
    <citation type="journal article" date="2007" name="Nature">
        <title>The grapevine genome sequence suggests ancestral hexaploidization in major angiosperm phyla.</title>
        <authorList>
            <consortium name="The French-Italian Public Consortium for Grapevine Genome Characterization."/>
            <person name="Jaillon O."/>
            <person name="Aury J.-M."/>
            <person name="Noel B."/>
            <person name="Policriti A."/>
            <person name="Clepet C."/>
            <person name="Casagrande A."/>
            <person name="Choisne N."/>
            <person name="Aubourg S."/>
            <person name="Vitulo N."/>
            <person name="Jubin C."/>
            <person name="Vezzi A."/>
            <person name="Legeai F."/>
            <person name="Hugueney P."/>
            <person name="Dasilva C."/>
            <person name="Horner D."/>
            <person name="Mica E."/>
            <person name="Jublot D."/>
            <person name="Poulain J."/>
            <person name="Bruyere C."/>
            <person name="Billault A."/>
            <person name="Segurens B."/>
            <person name="Gouyvenoux M."/>
            <person name="Ugarte E."/>
            <person name="Cattonaro F."/>
            <person name="Anthouard V."/>
            <person name="Vico V."/>
            <person name="Del Fabbro C."/>
            <person name="Alaux M."/>
            <person name="Di Gaspero G."/>
            <person name="Dumas V."/>
            <person name="Felice N."/>
            <person name="Paillard S."/>
            <person name="Juman I."/>
            <person name="Moroldo M."/>
            <person name="Scalabrin S."/>
            <person name="Canaguier A."/>
            <person name="Le Clainche I."/>
            <person name="Malacrida G."/>
            <person name="Durand E."/>
            <person name="Pesole G."/>
            <person name="Laucou V."/>
            <person name="Chatelet P."/>
            <person name="Merdinoglu D."/>
            <person name="Delledonne M."/>
            <person name="Pezzotti M."/>
            <person name="Lecharny A."/>
            <person name="Scarpelli C."/>
            <person name="Artiguenave F."/>
            <person name="Pe M.E."/>
            <person name="Valle G."/>
            <person name="Morgante M."/>
            <person name="Caboche M."/>
            <person name="Adam-Blondon A.-F."/>
            <person name="Weissenbach J."/>
            <person name="Quetier F."/>
            <person name="Wincker P."/>
        </authorList>
    </citation>
    <scope>NUCLEOTIDE SEQUENCE [LARGE SCALE GENOMIC DNA]</scope>
    <source>
        <strain evidence="9">cv. Pinot noir / PN40024</strain>
    </source>
</reference>
<feature type="transmembrane region" description="Helical" evidence="7">
    <location>
        <begin position="241"/>
        <end position="260"/>
    </location>
</feature>
<dbReference type="Proteomes" id="UP000009183">
    <property type="component" value="Chromosome 5"/>
</dbReference>
<dbReference type="eggNOG" id="KOG1291">
    <property type="taxonomic scope" value="Eukaryota"/>
</dbReference>
<accession>D7SNS6</accession>
<feature type="transmembrane region" description="Helical" evidence="7">
    <location>
        <begin position="203"/>
        <end position="221"/>
    </location>
</feature>
<comment type="similarity">
    <text evidence="2">Belongs to the NRAMP (TC 2.A.55) family.</text>
</comment>
<gene>
    <name evidence="8" type="ordered locus">VIT_05s0029g00230</name>
</gene>
<dbReference type="PANTHER" id="PTHR11706:SF33">
    <property type="entry name" value="NATURAL RESISTANCE-ASSOCIATED MACROPHAGE PROTEIN 2"/>
    <property type="match status" value="1"/>
</dbReference>
<dbReference type="GO" id="GO:0046873">
    <property type="term" value="F:metal ion transmembrane transporter activity"/>
    <property type="evidence" value="ECO:0007669"/>
    <property type="project" value="InterPro"/>
</dbReference>
<evidence type="ECO:0000256" key="4">
    <source>
        <dbReference type="ARBA" id="ARBA00022692"/>
    </source>
</evidence>
<keyword evidence="6 7" id="KW-0472">Membrane</keyword>
<keyword evidence="4 7" id="KW-0812">Transmembrane</keyword>
<keyword evidence="5 7" id="KW-1133">Transmembrane helix</keyword>
<keyword evidence="9" id="KW-1185">Reference proteome</keyword>
<organism evidence="8 9">
    <name type="scientific">Vitis vinifera</name>
    <name type="common">Grape</name>
    <dbReference type="NCBI Taxonomy" id="29760"/>
    <lineage>
        <taxon>Eukaryota</taxon>
        <taxon>Viridiplantae</taxon>
        <taxon>Streptophyta</taxon>
        <taxon>Embryophyta</taxon>
        <taxon>Tracheophyta</taxon>
        <taxon>Spermatophyta</taxon>
        <taxon>Magnoliopsida</taxon>
        <taxon>eudicotyledons</taxon>
        <taxon>Gunneridae</taxon>
        <taxon>Pentapetalae</taxon>
        <taxon>rosids</taxon>
        <taxon>Vitales</taxon>
        <taxon>Vitaceae</taxon>
        <taxon>Viteae</taxon>
        <taxon>Vitis</taxon>
    </lineage>
</organism>
<dbReference type="InParanoid" id="D7SNS6"/>
<evidence type="ECO:0000313" key="8">
    <source>
        <dbReference type="EMBL" id="CBI17305.3"/>
    </source>
</evidence>
<dbReference type="GO" id="GO:0016020">
    <property type="term" value="C:membrane"/>
    <property type="evidence" value="ECO:0007669"/>
    <property type="project" value="UniProtKB-SubCell"/>
</dbReference>
<dbReference type="EMBL" id="FN594958">
    <property type="protein sequence ID" value="CBI17305.3"/>
    <property type="molecule type" value="Genomic_DNA"/>
</dbReference>
<evidence type="ECO:0000313" key="9">
    <source>
        <dbReference type="Proteomes" id="UP000009183"/>
    </source>
</evidence>
<dbReference type="PaxDb" id="29760-VIT_05s0029g00230.t01"/>
<dbReference type="InterPro" id="IPR001046">
    <property type="entry name" value="NRAMP_fam"/>
</dbReference>
<evidence type="ECO:0000256" key="6">
    <source>
        <dbReference type="ARBA" id="ARBA00023136"/>
    </source>
</evidence>
<evidence type="ECO:0000256" key="7">
    <source>
        <dbReference type="SAM" id="Phobius"/>
    </source>
</evidence>